<evidence type="ECO:0000313" key="2">
    <source>
        <dbReference type="Proteomes" id="UP000509660"/>
    </source>
</evidence>
<gene>
    <name evidence="1" type="ORF">HV559_08100</name>
</gene>
<protein>
    <submittedName>
        <fullName evidence="1">Uncharacterized protein</fullName>
    </submittedName>
</protein>
<dbReference type="Proteomes" id="UP000509660">
    <property type="component" value="Chromosome"/>
</dbReference>
<proteinExistence type="predicted"/>
<accession>A0A7H8US61</accession>
<reference evidence="1 2" key="1">
    <citation type="submission" date="2020-06" db="EMBL/GenBank/DDBJ databases">
        <title>Mannheimia pernigra sp. nov. isolated from bovine respiratory tract.</title>
        <authorList>
            <person name="Kuhnert P."/>
            <person name="Akarsu-Egger H."/>
        </authorList>
    </citation>
    <scope>NUCLEOTIDE SEQUENCE [LARGE SCALE GENOMIC DNA]</scope>
    <source>
        <strain evidence="1 2">BNO311</strain>
    </source>
</reference>
<dbReference type="AlphaFoldDB" id="A0A7H8US61"/>
<organism evidence="1 2">
    <name type="scientific">Mannheimia pernigra</name>
    <dbReference type="NCBI Taxonomy" id="111844"/>
    <lineage>
        <taxon>Bacteria</taxon>
        <taxon>Pseudomonadati</taxon>
        <taxon>Pseudomonadota</taxon>
        <taxon>Gammaproteobacteria</taxon>
        <taxon>Pasteurellales</taxon>
        <taxon>Pasteurellaceae</taxon>
        <taxon>Mannheimia</taxon>
    </lineage>
</organism>
<dbReference type="RefSeq" id="WP_176807315.1">
    <property type="nucleotide sequence ID" value="NZ_CP055302.1"/>
</dbReference>
<name>A0A7H8US61_9PAST</name>
<dbReference type="EMBL" id="CP055306">
    <property type="protein sequence ID" value="QLB39392.1"/>
    <property type="molecule type" value="Genomic_DNA"/>
</dbReference>
<sequence>MPTFMQHQINRQALRAELLNLEQRKIQKNGMLEVIEYRINQIKEMLK</sequence>
<evidence type="ECO:0000313" key="1">
    <source>
        <dbReference type="EMBL" id="QLB39392.1"/>
    </source>
</evidence>
<keyword evidence="2" id="KW-1185">Reference proteome</keyword>